<evidence type="ECO:0000259" key="9">
    <source>
        <dbReference type="Pfam" id="PF22842"/>
    </source>
</evidence>
<dbReference type="GO" id="GO:0016837">
    <property type="term" value="F:carbon-oxygen lyase activity, acting on polysaccharides"/>
    <property type="evidence" value="ECO:0007669"/>
    <property type="project" value="TreeGrafter"/>
</dbReference>
<organism evidence="10 11">
    <name type="scientific">Lachnospira eligens (strain ATCC 27750 / DSM 3376 / VPI C15-48 / C15-B4)</name>
    <name type="common">Eubacterium eligens</name>
    <dbReference type="NCBI Taxonomy" id="515620"/>
    <lineage>
        <taxon>Bacteria</taxon>
        <taxon>Bacillati</taxon>
        <taxon>Bacillota</taxon>
        <taxon>Clostridia</taxon>
        <taxon>Lachnospirales</taxon>
        <taxon>Lachnospiraceae</taxon>
        <taxon>Lachnospira</taxon>
    </lineage>
</organism>
<dbReference type="EMBL" id="CP001104">
    <property type="protein sequence ID" value="ACR72725.1"/>
    <property type="molecule type" value="Genomic_DNA"/>
</dbReference>
<dbReference type="InterPro" id="IPR012334">
    <property type="entry name" value="Pectin_lyas_fold"/>
</dbReference>
<dbReference type="HOGENOM" id="CLU_833429_0_0_9"/>
<dbReference type="Pfam" id="PF22842">
    <property type="entry name" value="Pel9A-like_beta_helix"/>
    <property type="match status" value="1"/>
</dbReference>
<dbReference type="GO" id="GO:0046872">
    <property type="term" value="F:metal ion binding"/>
    <property type="evidence" value="ECO:0007669"/>
    <property type="project" value="UniProtKB-KW"/>
</dbReference>
<dbReference type="InterPro" id="IPR006626">
    <property type="entry name" value="PbH1"/>
</dbReference>
<comment type="subcellular location">
    <subcellularLocation>
        <location evidence="2">Secreted</location>
    </subcellularLocation>
</comment>
<keyword evidence="7 10" id="KW-0456">Lyase</keyword>
<comment type="cofactor">
    <cofactor evidence="1">
        <name>Ca(2+)</name>
        <dbReference type="ChEBI" id="CHEBI:29108"/>
    </cofactor>
</comment>
<evidence type="ECO:0000256" key="1">
    <source>
        <dbReference type="ARBA" id="ARBA00001913"/>
    </source>
</evidence>
<dbReference type="SMART" id="SM00710">
    <property type="entry name" value="PbH1"/>
    <property type="match status" value="5"/>
</dbReference>
<evidence type="ECO:0000256" key="3">
    <source>
        <dbReference type="ARBA" id="ARBA00022525"/>
    </source>
</evidence>
<dbReference type="STRING" id="515620.EUBELI_01735"/>
<dbReference type="GO" id="GO:0005576">
    <property type="term" value="C:extracellular region"/>
    <property type="evidence" value="ECO:0007669"/>
    <property type="project" value="UniProtKB-SubCell"/>
</dbReference>
<dbReference type="PANTHER" id="PTHR40088">
    <property type="entry name" value="PECTATE LYASE (EUROFUNG)"/>
    <property type="match status" value="1"/>
</dbReference>
<evidence type="ECO:0000256" key="4">
    <source>
        <dbReference type="ARBA" id="ARBA00022723"/>
    </source>
</evidence>
<name>C4Z3D5_LACE2</name>
<dbReference type="CAZy" id="PL9">
    <property type="family name" value="Polysaccharide Lyase Family 9"/>
</dbReference>
<keyword evidence="11" id="KW-1185">Reference proteome</keyword>
<dbReference type="InterPro" id="IPR052052">
    <property type="entry name" value="Polysaccharide_Lyase_9"/>
</dbReference>
<evidence type="ECO:0000256" key="8">
    <source>
        <dbReference type="ARBA" id="ARBA00038263"/>
    </source>
</evidence>
<dbReference type="InterPro" id="IPR011050">
    <property type="entry name" value="Pectin_lyase_fold/virulence"/>
</dbReference>
<comment type="similarity">
    <text evidence="8">Belongs to the polysaccharide lyase 9 family.</text>
</comment>
<gene>
    <name evidence="10" type="ordered locus">EUBELI_01735</name>
</gene>
<dbReference type="KEGG" id="eel:EUBELI_01735"/>
<dbReference type="Proteomes" id="UP000001476">
    <property type="component" value="Chromosome"/>
</dbReference>
<reference evidence="10 11" key="1">
    <citation type="journal article" date="2009" name="Proc. Natl. Acad. Sci. U.S.A.">
        <title>Characterizing a model human gut microbiota composed of members of its two dominant bacterial phyla.</title>
        <authorList>
            <person name="Mahowald M.A."/>
            <person name="Rey F.E."/>
            <person name="Seedorf H."/>
            <person name="Turnbaugh P.J."/>
            <person name="Fulton R.S."/>
            <person name="Wollam A."/>
            <person name="Shah N."/>
            <person name="Wang C."/>
            <person name="Magrini V."/>
            <person name="Wilson R.K."/>
            <person name="Cantarel B.L."/>
            <person name="Coutinho P.M."/>
            <person name="Henrissat B."/>
            <person name="Crock L.W."/>
            <person name="Russell A."/>
            <person name="Verberkmoes N.C."/>
            <person name="Hettich R.L."/>
            <person name="Gordon J.I."/>
        </authorList>
    </citation>
    <scope>NUCLEOTIDE SEQUENCE [LARGE SCALE GENOMIC DNA]</scope>
    <source>
        <strain evidence="11">ATCC 27750 / DSM 3376 / VPI C15-48 / C15-B4</strain>
    </source>
</reference>
<evidence type="ECO:0000256" key="5">
    <source>
        <dbReference type="ARBA" id="ARBA00022729"/>
    </source>
</evidence>
<keyword evidence="4" id="KW-0479">Metal-binding</keyword>
<accession>C4Z3D5</accession>
<evidence type="ECO:0000256" key="7">
    <source>
        <dbReference type="ARBA" id="ARBA00023239"/>
    </source>
</evidence>
<keyword evidence="3" id="KW-0964">Secreted</keyword>
<keyword evidence="5" id="KW-0732">Signal</keyword>
<feature type="domain" description="Pel9A-like right handed beta-helix region" evidence="9">
    <location>
        <begin position="73"/>
        <end position="264"/>
    </location>
</feature>
<keyword evidence="6" id="KW-0106">Calcium</keyword>
<evidence type="ECO:0000313" key="10">
    <source>
        <dbReference type="EMBL" id="ACR72725.1"/>
    </source>
</evidence>
<dbReference type="Gene3D" id="2.160.20.10">
    <property type="entry name" value="Single-stranded right-handed beta-helix, Pectin lyase-like"/>
    <property type="match status" value="1"/>
</dbReference>
<dbReference type="AlphaFoldDB" id="C4Z3D5"/>
<protein>
    <submittedName>
        <fullName evidence="10">Polysaccharide Lyase Family 9-like pectate lyase</fullName>
    </submittedName>
</protein>
<dbReference type="InterPro" id="IPR053868">
    <property type="entry name" value="Pel9A-like_beta_helix"/>
</dbReference>
<dbReference type="PANTHER" id="PTHR40088:SF1">
    <property type="entry name" value="PECTATE LYASE PEL9"/>
    <property type="match status" value="1"/>
</dbReference>
<evidence type="ECO:0000313" key="11">
    <source>
        <dbReference type="Proteomes" id="UP000001476"/>
    </source>
</evidence>
<dbReference type="SUPFAM" id="SSF51126">
    <property type="entry name" value="Pectin lyase-like"/>
    <property type="match status" value="1"/>
</dbReference>
<proteinExistence type="inferred from homology"/>
<evidence type="ECO:0000256" key="2">
    <source>
        <dbReference type="ARBA" id="ARBA00004613"/>
    </source>
</evidence>
<sequence>MVKAGGMSLADALKKAKSGQTVVIDGTVKSGAVSLPAGVNLAGKNNATIDFSQTSGSSGRGITLSGNGSTLSNITVKNASDNGIFISGSNNTLKYVTCCYNEDAGFQVSNGGANNKFYNCKSHHNADAKGENADGFAVKLHSGEGNYFENCVAEYNSDDGWDCYAAHGAVTLVNCQANYNGYCDGIYGDGNGFKMGGVDNKTPGKAAHLDPLNHKLIGCTAKGNYANGFDRNNQSGVVTMKNCISDSNKGNNYHWPLTGKPSALGYKVTFGKAIIEDCTNINGKVNITGATLKGNCKGF</sequence>
<evidence type="ECO:0000256" key="6">
    <source>
        <dbReference type="ARBA" id="ARBA00022837"/>
    </source>
</evidence>
<dbReference type="eggNOG" id="COG3266">
    <property type="taxonomic scope" value="Bacteria"/>
</dbReference>